<dbReference type="eggNOG" id="ENOG502QW79">
    <property type="taxonomic scope" value="Eukaryota"/>
</dbReference>
<dbReference type="AlphaFoldDB" id="A0A0D2WW84"/>
<organism evidence="2 3">
    <name type="scientific">Capsaspora owczarzaki (strain ATCC 30864)</name>
    <dbReference type="NCBI Taxonomy" id="595528"/>
    <lineage>
        <taxon>Eukaryota</taxon>
        <taxon>Filasterea</taxon>
        <taxon>Capsaspora</taxon>
    </lineage>
</organism>
<proteinExistence type="predicted"/>
<dbReference type="PANTHER" id="PTHR34204:SF2">
    <property type="entry name" value="RNA-BINDING ASCH DOMAIN PROTEIN"/>
    <property type="match status" value="1"/>
</dbReference>
<feature type="compositionally biased region" description="Low complexity" evidence="1">
    <location>
        <begin position="234"/>
        <end position="244"/>
    </location>
</feature>
<sequence length="382" mass="42480">MTRIRIPLDELETVLHAVLSAHRDLPWPESFSQELIAPAESEVELPAVVTLERPLLPDSNSPYLTDAAPHNGIRVYASRPLHRTIAKRLEYWMDAKCSPVRQADSVTEFPLLQDADATSEAVLQLEANVLIALQQMQSCWQYPEQRGVVVRSVLRVLGVRGIQRLLFMRRTLGSCYLTEANAIQLPAMSPYEKTRELVETTDSQQPSNDSTAAELELDVSADGDSPQPKQQPETSATLSAAATLEGHTASSKPKWSSQQHPIALLPCVTTLLTSFNRLHNPNAKLTVGARALTKHSPRDTTAGWWGTPTGTEMARNIHGMRVVSRILADATWINIHMLPHEIPVLEIRNSDSYGARWSIDGKTFRGFLEPHSKDGFLNGWKH</sequence>
<evidence type="ECO:0000256" key="1">
    <source>
        <dbReference type="SAM" id="MobiDB-lite"/>
    </source>
</evidence>
<dbReference type="OrthoDB" id="112749at2759"/>
<reference evidence="3" key="1">
    <citation type="submission" date="2011-02" db="EMBL/GenBank/DDBJ databases">
        <title>The Genome Sequence of Capsaspora owczarzaki ATCC 30864.</title>
        <authorList>
            <person name="Russ C."/>
            <person name="Cuomo C."/>
            <person name="Burger G."/>
            <person name="Gray M.W."/>
            <person name="Holland P.W.H."/>
            <person name="King N."/>
            <person name="Lang F.B.F."/>
            <person name="Roger A.J."/>
            <person name="Ruiz-Trillo I."/>
            <person name="Young S.K."/>
            <person name="Zeng Q."/>
            <person name="Gargeya S."/>
            <person name="Alvarado L."/>
            <person name="Berlin A."/>
            <person name="Chapman S.B."/>
            <person name="Chen Z."/>
            <person name="Freedman E."/>
            <person name="Gellesch M."/>
            <person name="Goldberg J."/>
            <person name="Griggs A."/>
            <person name="Gujja S."/>
            <person name="Heilman E."/>
            <person name="Heiman D."/>
            <person name="Howarth C."/>
            <person name="Mehta T."/>
            <person name="Neiman D."/>
            <person name="Pearson M."/>
            <person name="Roberts A."/>
            <person name="Saif S."/>
            <person name="Shea T."/>
            <person name="Shenoy N."/>
            <person name="Sisk P."/>
            <person name="Stolte C."/>
            <person name="Sykes S."/>
            <person name="White J."/>
            <person name="Yandava C."/>
            <person name="Haas B."/>
            <person name="Nusbaum C."/>
            <person name="Birren B."/>
        </authorList>
    </citation>
    <scope>NUCLEOTIDE SEQUENCE</scope>
    <source>
        <strain evidence="3">ATCC 30864</strain>
    </source>
</reference>
<keyword evidence="3" id="KW-1185">Reference proteome</keyword>
<accession>A0A0D2WW84</accession>
<dbReference type="EMBL" id="KE346372">
    <property type="protein sequence ID" value="KJE96718.1"/>
    <property type="molecule type" value="Genomic_DNA"/>
</dbReference>
<name>A0A0D2WW84_CAPO3</name>
<evidence type="ECO:0000313" key="2">
    <source>
        <dbReference type="EMBL" id="KJE96718.1"/>
    </source>
</evidence>
<dbReference type="InParanoid" id="A0A0D2WW84"/>
<dbReference type="Proteomes" id="UP000008743">
    <property type="component" value="Unassembled WGS sequence"/>
</dbReference>
<gene>
    <name evidence="2" type="ORF">CAOG_006994</name>
</gene>
<dbReference type="PhylomeDB" id="A0A0D2WW84"/>
<dbReference type="PANTHER" id="PTHR34204">
    <property type="entry name" value="RNA-BINDING ASCH DOMAIN PROTEIN"/>
    <property type="match status" value="1"/>
</dbReference>
<evidence type="ECO:0000313" key="3">
    <source>
        <dbReference type="Proteomes" id="UP000008743"/>
    </source>
</evidence>
<feature type="region of interest" description="Disordered" evidence="1">
    <location>
        <begin position="220"/>
        <end position="256"/>
    </location>
</feature>
<protein>
    <submittedName>
        <fullName evidence="2">Uncharacterized protein</fullName>
    </submittedName>
</protein>
<dbReference type="RefSeq" id="XP_004343718.1">
    <property type="nucleotide sequence ID" value="XM_004343668.2"/>
</dbReference>